<dbReference type="EMBL" id="QGDO01000010">
    <property type="protein sequence ID" value="PWJ35020.1"/>
    <property type="molecule type" value="Genomic_DNA"/>
</dbReference>
<accession>A0A315YZ35</accession>
<reference evidence="1 2" key="1">
    <citation type="submission" date="2018-03" db="EMBL/GenBank/DDBJ databases">
        <title>Genomic Encyclopedia of Archaeal and Bacterial Type Strains, Phase II (KMG-II): from individual species to whole genera.</title>
        <authorList>
            <person name="Goeker M."/>
        </authorList>
    </citation>
    <scope>NUCLEOTIDE SEQUENCE [LARGE SCALE GENOMIC DNA]</scope>
    <source>
        <strain evidence="1 2">DSM 28229</strain>
    </source>
</reference>
<keyword evidence="2" id="KW-1185">Reference proteome</keyword>
<protein>
    <submittedName>
        <fullName evidence="1">Uncharacterized protein</fullName>
    </submittedName>
</protein>
<gene>
    <name evidence="1" type="ORF">BC781_11061</name>
</gene>
<dbReference type="Proteomes" id="UP000245535">
    <property type="component" value="Unassembled WGS sequence"/>
</dbReference>
<sequence length="229" mass="26367">MKTESLLLILLLFFSSSCVKKEAENDSQSLQKESLYTQEALVAMLDTIWVTEQLPIRLRDSLGRVYGYESEEFNEQNEIYHKNHDVNEKKILKLLDTHGWPSVNSIGESGNLTICNVLQHSGIEVRKKYIPMMKKAVAEKGLAPRLLARAEDRLATDRGELQIYGGQIKYYPQTKSFDVWPIADPKNVDKRRAEIGLAPMAEFLASRRHPLTWDLEKQIKRTEAFQMNK</sequence>
<name>A0A315YZ35_SEDFL</name>
<dbReference type="PROSITE" id="PS51257">
    <property type="entry name" value="PROKAR_LIPOPROTEIN"/>
    <property type="match status" value="1"/>
</dbReference>
<organism evidence="1 2">
    <name type="scientific">Sediminitomix flava</name>
    <dbReference type="NCBI Taxonomy" id="379075"/>
    <lineage>
        <taxon>Bacteria</taxon>
        <taxon>Pseudomonadati</taxon>
        <taxon>Bacteroidota</taxon>
        <taxon>Cytophagia</taxon>
        <taxon>Cytophagales</taxon>
        <taxon>Flammeovirgaceae</taxon>
        <taxon>Sediminitomix</taxon>
    </lineage>
</organism>
<evidence type="ECO:0000313" key="2">
    <source>
        <dbReference type="Proteomes" id="UP000245535"/>
    </source>
</evidence>
<proteinExistence type="predicted"/>
<comment type="caution">
    <text evidence="1">The sequence shown here is derived from an EMBL/GenBank/DDBJ whole genome shotgun (WGS) entry which is preliminary data.</text>
</comment>
<dbReference type="Pfam" id="PF20329">
    <property type="entry name" value="DUF6624"/>
    <property type="match status" value="1"/>
</dbReference>
<evidence type="ECO:0000313" key="1">
    <source>
        <dbReference type="EMBL" id="PWJ35020.1"/>
    </source>
</evidence>
<dbReference type="AlphaFoldDB" id="A0A315YZ35"/>
<dbReference type="RefSeq" id="WP_211323974.1">
    <property type="nucleotide sequence ID" value="NZ_QGDO01000010.1"/>
</dbReference>
<dbReference type="InterPro" id="IPR046732">
    <property type="entry name" value="DUF6624"/>
</dbReference>